<protein>
    <submittedName>
        <fullName evidence="1">Uncharacterized protein</fullName>
    </submittedName>
</protein>
<comment type="caution">
    <text evidence="1">The sequence shown here is derived from an EMBL/GenBank/DDBJ whole genome shotgun (WGS) entry which is preliminary data.</text>
</comment>
<evidence type="ECO:0000313" key="2">
    <source>
        <dbReference type="Proteomes" id="UP001430953"/>
    </source>
</evidence>
<keyword evidence="2" id="KW-1185">Reference proteome</keyword>
<dbReference type="EMBL" id="JADYXP020000005">
    <property type="protein sequence ID" value="KAL0124042.1"/>
    <property type="molecule type" value="Genomic_DNA"/>
</dbReference>
<sequence length="153" mass="16767">MDYSLDGKILEVRDDKYVQRVYYDGNRAEGIKAIPLTVKVVDRLTEPARFDAEQAYSPAWRAETPSMLRVLKCLLILVTVIPVSFDVSIGTPSNDHDMSIGISPFRIEQGTDTESPQLAISVLKAIGRSCGATKGHHQIKDHASLPKKGAATS</sequence>
<reference evidence="1 2" key="1">
    <citation type="submission" date="2023-03" db="EMBL/GenBank/DDBJ databases">
        <title>High recombination rates correlate with genetic variation in Cardiocondyla obscurior ants.</title>
        <authorList>
            <person name="Errbii M."/>
        </authorList>
    </citation>
    <scope>NUCLEOTIDE SEQUENCE [LARGE SCALE GENOMIC DNA]</scope>
    <source>
        <strain evidence="1">Alpha-2009</strain>
        <tissue evidence="1">Whole body</tissue>
    </source>
</reference>
<accession>A0AAW2GC49</accession>
<dbReference type="Proteomes" id="UP001430953">
    <property type="component" value="Unassembled WGS sequence"/>
</dbReference>
<dbReference type="AlphaFoldDB" id="A0AAW2GC49"/>
<evidence type="ECO:0000313" key="1">
    <source>
        <dbReference type="EMBL" id="KAL0124042.1"/>
    </source>
</evidence>
<organism evidence="1 2">
    <name type="scientific">Cardiocondyla obscurior</name>
    <dbReference type="NCBI Taxonomy" id="286306"/>
    <lineage>
        <taxon>Eukaryota</taxon>
        <taxon>Metazoa</taxon>
        <taxon>Ecdysozoa</taxon>
        <taxon>Arthropoda</taxon>
        <taxon>Hexapoda</taxon>
        <taxon>Insecta</taxon>
        <taxon>Pterygota</taxon>
        <taxon>Neoptera</taxon>
        <taxon>Endopterygota</taxon>
        <taxon>Hymenoptera</taxon>
        <taxon>Apocrita</taxon>
        <taxon>Aculeata</taxon>
        <taxon>Formicoidea</taxon>
        <taxon>Formicidae</taxon>
        <taxon>Myrmicinae</taxon>
        <taxon>Cardiocondyla</taxon>
    </lineage>
</organism>
<gene>
    <name evidence="1" type="ORF">PUN28_006082</name>
</gene>
<name>A0AAW2GC49_9HYME</name>
<proteinExistence type="predicted"/>